<accession>A0A381TJB4</accession>
<dbReference type="InterPro" id="IPR007115">
    <property type="entry name" value="6-PTP_synth/QueD"/>
</dbReference>
<dbReference type="AlphaFoldDB" id="A0A381TJB4"/>
<evidence type="ECO:0000256" key="4">
    <source>
        <dbReference type="ARBA" id="ARBA00023239"/>
    </source>
</evidence>
<evidence type="ECO:0000313" key="5">
    <source>
        <dbReference type="EMBL" id="SVA15864.1"/>
    </source>
</evidence>
<dbReference type="PANTHER" id="PTHR12589:SF7">
    <property type="entry name" value="6-PYRUVOYL TETRAHYDROBIOPTERIN SYNTHASE"/>
    <property type="match status" value="1"/>
</dbReference>
<keyword evidence="2" id="KW-0479">Metal-binding</keyword>
<comment type="cofactor">
    <cofactor evidence="1">
        <name>Zn(2+)</name>
        <dbReference type="ChEBI" id="CHEBI:29105"/>
    </cofactor>
</comment>
<gene>
    <name evidence="5" type="ORF">METZ01_LOCUS68718</name>
</gene>
<evidence type="ECO:0000256" key="3">
    <source>
        <dbReference type="ARBA" id="ARBA00022833"/>
    </source>
</evidence>
<dbReference type="Gene3D" id="3.30.479.10">
    <property type="entry name" value="6-pyruvoyl tetrahydropterin synthase/QueD"/>
    <property type="match status" value="1"/>
</dbReference>
<dbReference type="SUPFAM" id="SSF55620">
    <property type="entry name" value="Tetrahydrobiopterin biosynthesis enzymes-like"/>
    <property type="match status" value="1"/>
</dbReference>
<organism evidence="5">
    <name type="scientific">marine metagenome</name>
    <dbReference type="NCBI Taxonomy" id="408172"/>
    <lineage>
        <taxon>unclassified sequences</taxon>
        <taxon>metagenomes</taxon>
        <taxon>ecological metagenomes</taxon>
    </lineage>
</organism>
<sequence length="138" mass="16049">MPRVQITRELHFSAAHRVFRPEWSDERNLEVFGACANPNWHGHDYVLYVTVEGELDRESGFVIDFKDLKSLVESRVVDDLDHRNVNLDVTWMEGVITSAENIVVAIWGRLVDRLPDGVTLRKLTLWETPRHYVEYSGE</sequence>
<protein>
    <recommendedName>
        <fullName evidence="6">6-pyruvoyl tetrahydrobiopterin synthase</fullName>
    </recommendedName>
</protein>
<dbReference type="EMBL" id="UINC01004648">
    <property type="protein sequence ID" value="SVA15864.1"/>
    <property type="molecule type" value="Genomic_DNA"/>
</dbReference>
<keyword evidence="3" id="KW-0862">Zinc</keyword>
<name>A0A381TJB4_9ZZZZ</name>
<evidence type="ECO:0000256" key="2">
    <source>
        <dbReference type="ARBA" id="ARBA00022723"/>
    </source>
</evidence>
<keyword evidence="4" id="KW-0456">Lyase</keyword>
<dbReference type="InterPro" id="IPR038418">
    <property type="entry name" value="6-PTP_synth/QueD_sf"/>
</dbReference>
<evidence type="ECO:0008006" key="6">
    <source>
        <dbReference type="Google" id="ProtNLM"/>
    </source>
</evidence>
<dbReference type="GO" id="GO:0016829">
    <property type="term" value="F:lyase activity"/>
    <property type="evidence" value="ECO:0007669"/>
    <property type="project" value="UniProtKB-KW"/>
</dbReference>
<dbReference type="PANTHER" id="PTHR12589">
    <property type="entry name" value="PYRUVOYL TETRAHYDROBIOPTERIN SYNTHASE"/>
    <property type="match status" value="1"/>
</dbReference>
<evidence type="ECO:0000256" key="1">
    <source>
        <dbReference type="ARBA" id="ARBA00001947"/>
    </source>
</evidence>
<dbReference type="Pfam" id="PF01242">
    <property type="entry name" value="PTPS"/>
    <property type="match status" value="1"/>
</dbReference>
<dbReference type="GO" id="GO:0046872">
    <property type="term" value="F:metal ion binding"/>
    <property type="evidence" value="ECO:0007669"/>
    <property type="project" value="UniProtKB-KW"/>
</dbReference>
<reference evidence="5" key="1">
    <citation type="submission" date="2018-05" db="EMBL/GenBank/DDBJ databases">
        <authorList>
            <person name="Lanie J.A."/>
            <person name="Ng W.-L."/>
            <person name="Kazmierczak K.M."/>
            <person name="Andrzejewski T.M."/>
            <person name="Davidsen T.M."/>
            <person name="Wayne K.J."/>
            <person name="Tettelin H."/>
            <person name="Glass J.I."/>
            <person name="Rusch D."/>
            <person name="Podicherti R."/>
            <person name="Tsui H.-C.T."/>
            <person name="Winkler M.E."/>
        </authorList>
    </citation>
    <scope>NUCLEOTIDE SEQUENCE</scope>
</reference>
<proteinExistence type="predicted"/>
<dbReference type="FunFam" id="3.30.479.10:FF:000003">
    <property type="entry name" value="6-pyruvoyl tetrahydrobiopterin synthase"/>
    <property type="match status" value="1"/>
</dbReference>